<comment type="cofactor">
    <cofactor evidence="6">
        <name>FAD</name>
        <dbReference type="ChEBI" id="CHEBI:57692"/>
    </cofactor>
    <text evidence="6">Binds 1 FAD per subunit.</text>
</comment>
<comment type="similarity">
    <text evidence="6">Belongs to the ferredoxin--NADP reductase type 2 family.</text>
</comment>
<name>A0A327ZP52_9STAP</name>
<dbReference type="InterPro" id="IPR023753">
    <property type="entry name" value="FAD/NAD-binding_dom"/>
</dbReference>
<evidence type="ECO:0000259" key="7">
    <source>
        <dbReference type="Pfam" id="PF07992"/>
    </source>
</evidence>
<feature type="binding site" evidence="6">
    <location>
        <position position="42"/>
    </location>
    <ligand>
        <name>FAD</name>
        <dbReference type="ChEBI" id="CHEBI:57692"/>
    </ligand>
</feature>
<dbReference type="Proteomes" id="UP000249808">
    <property type="component" value="Unassembled WGS sequence"/>
</dbReference>
<feature type="binding site" evidence="6">
    <location>
        <position position="120"/>
    </location>
    <ligand>
        <name>FAD</name>
        <dbReference type="ChEBI" id="CHEBI:57692"/>
    </ligand>
</feature>
<dbReference type="Gene3D" id="3.50.50.60">
    <property type="entry name" value="FAD/NAD(P)-binding domain"/>
    <property type="match status" value="2"/>
</dbReference>
<dbReference type="GO" id="GO:0004324">
    <property type="term" value="F:ferredoxin-NADP+ reductase activity"/>
    <property type="evidence" value="ECO:0007669"/>
    <property type="project" value="UniProtKB-UniRule"/>
</dbReference>
<evidence type="ECO:0000313" key="9">
    <source>
        <dbReference type="Proteomes" id="UP000249808"/>
    </source>
</evidence>
<dbReference type="InterPro" id="IPR022890">
    <property type="entry name" value="Fd--NADP_Rdtase_type_2"/>
</dbReference>
<sequence length="345" mass="38382">MKQLLDITIIGGGPAGLYAAFYAGLRGLKVRIIDQNNTLGGKLNLFPEKIVWDAGGIPPQPAAEIMQNLIKQGTTFNPEVILNTVVTDIKKENDFHFIVETNDKSYHSKTVIVAVGSGIIKPIKLDIEGADRYEVNNLHYVVPSLKRFKDKRVLISGGGNAAVDWAHDIAPIAKSVHIICRKEDFKGHEETVRQLDELGVVKMTNQTIHSLIAEEDEIKQVEIIHNTDDTIQILDVDDVIINHGFHMDCELLNDSSVQFERVDDFYIKGNANTSTNTPGIYAIGDILKHDAKVNLIIGCFHDAATSINQIKMYLDPNALSYGIVSSHNPIFEEENEKIKKKLFES</sequence>
<dbReference type="PRINTS" id="PR00368">
    <property type="entry name" value="FADPNR"/>
</dbReference>
<organism evidence="8 9">
    <name type="scientific">Macrococcus epidermidis</name>
    <dbReference type="NCBI Taxonomy" id="1902580"/>
    <lineage>
        <taxon>Bacteria</taxon>
        <taxon>Bacillati</taxon>
        <taxon>Bacillota</taxon>
        <taxon>Bacilli</taxon>
        <taxon>Bacillales</taxon>
        <taxon>Staphylococcaceae</taxon>
        <taxon>Macrococcus</taxon>
    </lineage>
</organism>
<comment type="subunit">
    <text evidence="1 6">Homodimer.</text>
</comment>
<keyword evidence="9" id="KW-1185">Reference proteome</keyword>
<dbReference type="GO" id="GO:0050660">
    <property type="term" value="F:flavin adenine dinucleotide binding"/>
    <property type="evidence" value="ECO:0007669"/>
    <property type="project" value="UniProtKB-UniRule"/>
</dbReference>
<dbReference type="HAMAP" id="MF_01685">
    <property type="entry name" value="FENR2"/>
    <property type="match status" value="1"/>
</dbReference>
<evidence type="ECO:0000256" key="5">
    <source>
        <dbReference type="ARBA" id="ARBA00023002"/>
    </source>
</evidence>
<dbReference type="Pfam" id="PF07992">
    <property type="entry name" value="Pyr_redox_2"/>
    <property type="match status" value="1"/>
</dbReference>
<feature type="binding site" evidence="6">
    <location>
        <position position="46"/>
    </location>
    <ligand>
        <name>FAD</name>
        <dbReference type="ChEBI" id="CHEBI:57692"/>
    </ligand>
</feature>
<dbReference type="SUPFAM" id="SSF51905">
    <property type="entry name" value="FAD/NAD(P)-binding domain"/>
    <property type="match status" value="1"/>
</dbReference>
<evidence type="ECO:0000256" key="1">
    <source>
        <dbReference type="ARBA" id="ARBA00011738"/>
    </source>
</evidence>
<dbReference type="PANTHER" id="PTHR48105">
    <property type="entry name" value="THIOREDOXIN REDUCTASE 1-RELATED-RELATED"/>
    <property type="match status" value="1"/>
</dbReference>
<accession>A0A327ZP52</accession>
<comment type="catalytic activity">
    <reaction evidence="6">
        <text>2 reduced [2Fe-2S]-[ferredoxin] + NADP(+) + H(+) = 2 oxidized [2Fe-2S]-[ferredoxin] + NADPH</text>
        <dbReference type="Rhea" id="RHEA:20125"/>
        <dbReference type="Rhea" id="RHEA-COMP:10000"/>
        <dbReference type="Rhea" id="RHEA-COMP:10001"/>
        <dbReference type="ChEBI" id="CHEBI:15378"/>
        <dbReference type="ChEBI" id="CHEBI:33737"/>
        <dbReference type="ChEBI" id="CHEBI:33738"/>
        <dbReference type="ChEBI" id="CHEBI:57783"/>
        <dbReference type="ChEBI" id="CHEBI:58349"/>
        <dbReference type="EC" id="1.18.1.2"/>
    </reaction>
</comment>
<dbReference type="EC" id="1.18.1.2" evidence="6"/>
<feature type="binding site" evidence="6">
    <location>
        <position position="86"/>
    </location>
    <ligand>
        <name>FAD</name>
        <dbReference type="ChEBI" id="CHEBI:57692"/>
    </ligand>
</feature>
<feature type="binding site" evidence="6">
    <location>
        <position position="326"/>
    </location>
    <ligand>
        <name>FAD</name>
        <dbReference type="ChEBI" id="CHEBI:57692"/>
    </ligand>
</feature>
<proteinExistence type="inferred from homology"/>
<dbReference type="InterPro" id="IPR036188">
    <property type="entry name" value="FAD/NAD-bd_sf"/>
</dbReference>
<evidence type="ECO:0000256" key="2">
    <source>
        <dbReference type="ARBA" id="ARBA00022630"/>
    </source>
</evidence>
<reference evidence="8 9" key="1">
    <citation type="journal article" date="2018" name="Front. Microbiol.">
        <title>Description and Comparative Genomics of Macrococcus caseolyticus subsp. hominis subsp. nov., Macrococcus goetzii sp. nov., Macrococcus epidermidis sp. nov., and Macrococcus bohemicus sp. nov., Novel Macrococci From Human Clinical Material With Virulence Potential and Suspected Uptake of Foreign DNA by Natural Transformation.</title>
        <authorList>
            <person name="Maslanova I."/>
            <person name="Wertheimer Z."/>
            <person name="Sedlacek I."/>
            <person name="Svec P."/>
            <person name="Indrakova A."/>
            <person name="Kovarovic V."/>
            <person name="Schumann P."/>
            <person name="Sproer C."/>
            <person name="Kralova S."/>
            <person name="Sedo O."/>
            <person name="Kristofova L."/>
            <person name="Vrbovska V."/>
            <person name="Fuzik T."/>
            <person name="Petras P."/>
            <person name="Zdrahal Z."/>
            <person name="Ruzickova V."/>
            <person name="Doskar J."/>
            <person name="Pantucek R."/>
        </authorList>
    </citation>
    <scope>NUCLEOTIDE SEQUENCE [LARGE SCALE GENOMIC DNA]</scope>
    <source>
        <strain evidence="8 9">01/688</strain>
    </source>
</reference>
<comment type="caution">
    <text evidence="6">Lacks conserved residue(s) required for the propagation of feature annotation.</text>
</comment>
<feature type="binding site" evidence="6">
    <location>
        <position position="34"/>
    </location>
    <ligand>
        <name>FAD</name>
        <dbReference type="ChEBI" id="CHEBI:57692"/>
    </ligand>
</feature>
<dbReference type="RefSeq" id="WP_111716862.1">
    <property type="nucleotide sequence ID" value="NZ_CP073819.1"/>
</dbReference>
<evidence type="ECO:0000256" key="6">
    <source>
        <dbReference type="HAMAP-Rule" id="MF_01685"/>
    </source>
</evidence>
<keyword evidence="2 6" id="KW-0285">Flavoprotein</keyword>
<comment type="caution">
    <text evidence="8">The sequence shown here is derived from an EMBL/GenBank/DDBJ whole genome shotgun (WGS) entry which is preliminary data.</text>
</comment>
<evidence type="ECO:0000256" key="3">
    <source>
        <dbReference type="ARBA" id="ARBA00022827"/>
    </source>
</evidence>
<gene>
    <name evidence="8" type="ORF">BHU61_11015</name>
</gene>
<dbReference type="InterPro" id="IPR050097">
    <property type="entry name" value="Ferredoxin-NADP_redctase_2"/>
</dbReference>
<dbReference type="GO" id="GO:0050661">
    <property type="term" value="F:NADP binding"/>
    <property type="evidence" value="ECO:0007669"/>
    <property type="project" value="UniProtKB-UniRule"/>
</dbReference>
<feature type="binding site" evidence="6">
    <location>
        <position position="285"/>
    </location>
    <ligand>
        <name>FAD</name>
        <dbReference type="ChEBI" id="CHEBI:57692"/>
    </ligand>
</feature>
<keyword evidence="3 6" id="KW-0274">FAD</keyword>
<keyword evidence="4 6" id="KW-0521">NADP</keyword>
<dbReference type="AlphaFoldDB" id="A0A327ZP52"/>
<evidence type="ECO:0000256" key="4">
    <source>
        <dbReference type="ARBA" id="ARBA00022857"/>
    </source>
</evidence>
<dbReference type="PRINTS" id="PR00469">
    <property type="entry name" value="PNDRDTASEII"/>
</dbReference>
<keyword evidence="5 6" id="KW-0560">Oxidoreductase</keyword>
<dbReference type="EMBL" id="PZJH01000006">
    <property type="protein sequence ID" value="RAK44069.1"/>
    <property type="molecule type" value="Genomic_DNA"/>
</dbReference>
<evidence type="ECO:0000313" key="8">
    <source>
        <dbReference type="EMBL" id="RAK44069.1"/>
    </source>
</evidence>
<feature type="domain" description="FAD/NAD(P)-binding" evidence="7">
    <location>
        <begin position="6"/>
        <end position="287"/>
    </location>
</feature>
<protein>
    <recommendedName>
        <fullName evidence="6">Ferredoxin--NADP reductase</fullName>
        <shortName evidence="6">FNR</shortName>
        <shortName evidence="6">Fd-NADP(+) reductase</shortName>
        <ecNumber evidence="6">1.18.1.2</ecNumber>
    </recommendedName>
</protein>